<dbReference type="Pfam" id="PF21634">
    <property type="entry name" value="MOV-10_beta-barrel"/>
    <property type="match status" value="1"/>
</dbReference>
<keyword evidence="7 15" id="KW-0347">Helicase</keyword>
<evidence type="ECO:0000256" key="6">
    <source>
        <dbReference type="ARBA" id="ARBA00022801"/>
    </source>
</evidence>
<proteinExistence type="inferred from homology"/>
<dbReference type="InterPro" id="IPR049079">
    <property type="entry name" value="Mov-10_helical"/>
</dbReference>
<dbReference type="CDD" id="cd18078">
    <property type="entry name" value="DEXXQc_Mov10L1"/>
    <property type="match status" value="1"/>
</dbReference>
<dbReference type="CDD" id="cd18808">
    <property type="entry name" value="SF1_C_Upf1"/>
    <property type="match status" value="1"/>
</dbReference>
<dbReference type="InterPro" id="IPR047187">
    <property type="entry name" value="SF1_C_Upf1"/>
</dbReference>
<feature type="domain" description="DNA2/NAM7 helicase helicase" evidence="11">
    <location>
        <begin position="700"/>
        <end position="786"/>
    </location>
</feature>
<dbReference type="Pfam" id="PF13087">
    <property type="entry name" value="AAA_12"/>
    <property type="match status" value="1"/>
</dbReference>
<evidence type="ECO:0000256" key="5">
    <source>
        <dbReference type="ARBA" id="ARBA00022741"/>
    </source>
</evidence>
<accession>A0A6P4EER3</accession>
<dbReference type="PANTHER" id="PTHR45418">
    <property type="entry name" value="CANCER/TESTIS ANTIGEN 55"/>
    <property type="match status" value="1"/>
</dbReference>
<evidence type="ECO:0000259" key="14">
    <source>
        <dbReference type="Pfam" id="PF21635"/>
    </source>
</evidence>
<dbReference type="GO" id="GO:0031047">
    <property type="term" value="P:regulatory ncRNA-mediated gene silencing"/>
    <property type="evidence" value="ECO:0007669"/>
    <property type="project" value="UniProtKB-KW"/>
</dbReference>
<feature type="domain" description="DNA2/NAM7 helicase helicase" evidence="11">
    <location>
        <begin position="828"/>
        <end position="903"/>
    </location>
</feature>
<dbReference type="InterPro" id="IPR041677">
    <property type="entry name" value="DNA2/NAM7_AAA_11"/>
</dbReference>
<evidence type="ECO:0000256" key="1">
    <source>
        <dbReference type="ARBA" id="ARBA00004496"/>
    </source>
</evidence>
<dbReference type="EC" id="3.6.4.13" evidence="3"/>
<sequence>MLTLVRKLFTNAEREKEFLMERLEQENRFLDQKLLEEEIDRRQQANPSEMDGVITNQMGQLTRALSNMDINKESTCSSRKGVITSLTSNSGAIDKAYFFDSKVAEDIFLDLHVGCVVEYLTFQKEHEENLRAVKVKGILEHNWEDTNQTQIEEALDKLKDEKPTYFNTQIRSVLGLIQQRLASSIDIETEYGLLTVELDNIELSFIPKKGDRVRLECSIQLDDGFVDKQGEILQVTKVFPTRIEQAEKCLVERVFTDLVVLGPEIYVLKTDVPTGTDLHLGDFVLADLIECQYSKFTRRAIKLTPLEKNFGETRVRSQNGFSSSTNGQAVSVTGATRFITTELWQKHTISLNLKNNLNRNIRLESIVVLNDSESQLSVKTPLEPVDIVVGGDITIVFEIHTQFMGEANEKYELNFDRFKVKRSFTVIVCETKEEAAEAEKRIIAADSLVATGRTIHQRSRFYANQVWCNKVDVVPGESITPKRRFLALRLGFFEVPEKLRKMYLTVERRQELCDTIEQHYPSIKNPLDFQNYVQRLGLFLHLEEIECFVSFRNYDRDRAHFVRDGEYLALQIENLAERRPSLVVGDVVRTINPWVDANSRENKTYEGVIHKVLFNRVLLKFNASFQQKYNGEDYRLEFYFSRFGFRKQHHAVSQIRSVMGEQFLFPSKVTKRENPQLEVRMVDDDMYLYDSKLPWYNPSLNIIQKRAVYNILRGDAEDIPYVIFGPPGTGKTVTLVETILQLVRNLPGARILVGTPSNSSANLVTKRLVDCNVLLQGDFIRLVSHNQVEKDLIPPELMSYCATVDLGMDGSCEDSMVTTDSGLKLRCQMKFIGSHRITISTCSTLGNFLTMGFPSGHFTHALFDEAGQCTEPETMVPIVLLTKKRSQVVLAGDPRQLQAIVVNKFAGESGFSLSFLERLLERSPYRKDLQRYPNTAGYNPAVLTKLLYNYRALPSIMSTYSKLFYDDELISMVSEKDSRESKLLSKLRVVFEPEKDMPQAHGTFFFGITGENRQEADSPSWFNSQEVTEVFLMTIALYRANVTPEQIGILTPYLKQVKMLRNMFIGTDVAMPKIGTVEEFQGQERDIMLISTVRSTESILRMDARLSLGFVGCNKRMNVAISRARAMMIVFGNPYLLAVDPCWRQLILFCANNNAYFGCDLPQSVVNQDDGDIGTFVP</sequence>
<evidence type="ECO:0000259" key="11">
    <source>
        <dbReference type="Pfam" id="PF13086"/>
    </source>
</evidence>
<evidence type="ECO:0000256" key="10">
    <source>
        <dbReference type="ARBA" id="ARBA00047984"/>
    </source>
</evidence>
<evidence type="ECO:0000256" key="9">
    <source>
        <dbReference type="ARBA" id="ARBA00023158"/>
    </source>
</evidence>
<reference evidence="15" key="1">
    <citation type="submission" date="2025-08" db="UniProtKB">
        <authorList>
            <consortium name="RefSeq"/>
        </authorList>
    </citation>
    <scope>IDENTIFICATION</scope>
</reference>
<dbReference type="GO" id="GO:0003724">
    <property type="term" value="F:RNA helicase activity"/>
    <property type="evidence" value="ECO:0007669"/>
    <property type="project" value="UniProtKB-EC"/>
</dbReference>
<dbReference type="GO" id="GO:0005524">
    <property type="term" value="F:ATP binding"/>
    <property type="evidence" value="ECO:0007669"/>
    <property type="project" value="UniProtKB-KW"/>
</dbReference>
<dbReference type="InterPro" id="IPR027417">
    <property type="entry name" value="P-loop_NTPase"/>
</dbReference>
<dbReference type="SUPFAM" id="SSF52540">
    <property type="entry name" value="P-loop containing nucleoside triphosphate hydrolases"/>
    <property type="match status" value="1"/>
</dbReference>
<gene>
    <name evidence="15" type="primary">LOC108039363</name>
</gene>
<evidence type="ECO:0000259" key="12">
    <source>
        <dbReference type="Pfam" id="PF13087"/>
    </source>
</evidence>
<dbReference type="Gene3D" id="2.40.30.270">
    <property type="match status" value="1"/>
</dbReference>
<evidence type="ECO:0000259" key="13">
    <source>
        <dbReference type="Pfam" id="PF21634"/>
    </source>
</evidence>
<evidence type="ECO:0000313" key="15">
    <source>
        <dbReference type="RefSeq" id="XP_016971831.1"/>
    </source>
</evidence>
<keyword evidence="6" id="KW-0378">Hydrolase</keyword>
<feature type="domain" description="Helicase MOV-10-like beta-barrel" evidence="13">
    <location>
        <begin position="554"/>
        <end position="638"/>
    </location>
</feature>
<dbReference type="RefSeq" id="XP_016971831.1">
    <property type="nucleotide sequence ID" value="XM_017116342.1"/>
</dbReference>
<organism evidence="15">
    <name type="scientific">Drosophila rhopaloa</name>
    <name type="common">Fruit fly</name>
    <dbReference type="NCBI Taxonomy" id="1041015"/>
    <lineage>
        <taxon>Eukaryota</taxon>
        <taxon>Metazoa</taxon>
        <taxon>Ecdysozoa</taxon>
        <taxon>Arthropoda</taxon>
        <taxon>Hexapoda</taxon>
        <taxon>Insecta</taxon>
        <taxon>Pterygota</taxon>
        <taxon>Neoptera</taxon>
        <taxon>Endopterygota</taxon>
        <taxon>Diptera</taxon>
        <taxon>Brachycera</taxon>
        <taxon>Muscomorpha</taxon>
        <taxon>Ephydroidea</taxon>
        <taxon>Drosophilidae</taxon>
        <taxon>Drosophila</taxon>
        <taxon>Sophophora</taxon>
    </lineage>
</organism>
<dbReference type="InterPro" id="IPR049080">
    <property type="entry name" value="MOV-10-like_beta-barrel"/>
</dbReference>
<keyword evidence="4" id="KW-0963">Cytoplasm</keyword>
<keyword evidence="5" id="KW-0547">Nucleotide-binding</keyword>
<dbReference type="AlphaFoldDB" id="A0A6P4EER3"/>
<dbReference type="Pfam" id="PF21635">
    <property type="entry name" value="Mov-10_helical"/>
    <property type="match status" value="1"/>
</dbReference>
<feature type="domain" description="DNA2/NAM7 helicase-like C-terminal" evidence="12">
    <location>
        <begin position="940"/>
        <end position="1133"/>
    </location>
</feature>
<dbReference type="RefSeq" id="XP_016971831.2">
    <property type="nucleotide sequence ID" value="XM_017116342.2"/>
</dbReference>
<evidence type="ECO:0000256" key="7">
    <source>
        <dbReference type="ARBA" id="ARBA00022806"/>
    </source>
</evidence>
<comment type="similarity">
    <text evidence="2">Belongs to the DNA2/NAM7 helicase family. SDE3 subfamily.</text>
</comment>
<dbReference type="GO" id="GO:0016787">
    <property type="term" value="F:hydrolase activity"/>
    <property type="evidence" value="ECO:0007669"/>
    <property type="project" value="UniProtKB-KW"/>
</dbReference>
<keyword evidence="9" id="KW-0943">RNA-mediated gene silencing</keyword>
<dbReference type="Gene3D" id="3.40.50.300">
    <property type="entry name" value="P-loop containing nucleotide triphosphate hydrolases"/>
    <property type="match status" value="3"/>
</dbReference>
<dbReference type="OrthoDB" id="6513042at2759"/>
<evidence type="ECO:0000256" key="8">
    <source>
        <dbReference type="ARBA" id="ARBA00022840"/>
    </source>
</evidence>
<dbReference type="Pfam" id="PF13086">
    <property type="entry name" value="AAA_11"/>
    <property type="match status" value="2"/>
</dbReference>
<keyword evidence="8" id="KW-0067">ATP-binding</keyword>
<evidence type="ECO:0000256" key="3">
    <source>
        <dbReference type="ARBA" id="ARBA00012552"/>
    </source>
</evidence>
<dbReference type="InterPro" id="IPR041679">
    <property type="entry name" value="DNA2/NAM7-like_C"/>
</dbReference>
<comment type="catalytic activity">
    <reaction evidence="10">
        <text>ATP + H2O = ADP + phosphate + H(+)</text>
        <dbReference type="Rhea" id="RHEA:13065"/>
        <dbReference type="ChEBI" id="CHEBI:15377"/>
        <dbReference type="ChEBI" id="CHEBI:15378"/>
        <dbReference type="ChEBI" id="CHEBI:30616"/>
        <dbReference type="ChEBI" id="CHEBI:43474"/>
        <dbReference type="ChEBI" id="CHEBI:456216"/>
        <dbReference type="EC" id="3.6.4.13"/>
    </reaction>
</comment>
<name>A0A6P4EER3_DRORH</name>
<evidence type="ECO:0000256" key="2">
    <source>
        <dbReference type="ARBA" id="ARBA00005601"/>
    </source>
</evidence>
<comment type="subcellular location">
    <subcellularLocation>
        <location evidence="1">Cytoplasm</location>
    </subcellularLocation>
</comment>
<dbReference type="PANTHER" id="PTHR45418:SF1">
    <property type="entry name" value="CANCER_TESTIS ANTIGEN 55"/>
    <property type="match status" value="1"/>
</dbReference>
<feature type="domain" description="Helicase MOV-10 helical" evidence="14">
    <location>
        <begin position="490"/>
        <end position="545"/>
    </location>
</feature>
<protein>
    <recommendedName>
        <fullName evidence="3">RNA helicase</fullName>
        <ecNumber evidence="3">3.6.4.13</ecNumber>
    </recommendedName>
</protein>
<dbReference type="GO" id="GO:0005737">
    <property type="term" value="C:cytoplasm"/>
    <property type="evidence" value="ECO:0007669"/>
    <property type="project" value="UniProtKB-SubCell"/>
</dbReference>
<evidence type="ECO:0000256" key="4">
    <source>
        <dbReference type="ARBA" id="ARBA00022490"/>
    </source>
</evidence>